<dbReference type="Proteomes" id="UP000049127">
    <property type="component" value="Unassembled WGS sequence"/>
</dbReference>
<proteinExistence type="inferred from homology"/>
<dbReference type="GO" id="GO:0015648">
    <property type="term" value="F:lipid-linked peptidoglycan transporter activity"/>
    <property type="evidence" value="ECO:0007669"/>
    <property type="project" value="UniProtKB-UniRule"/>
</dbReference>
<comment type="subcellular location">
    <subcellularLocation>
        <location evidence="1 8">Cell membrane</location>
        <topology evidence="1 8">Multi-pass membrane protein</topology>
    </subcellularLocation>
</comment>
<dbReference type="PANTHER" id="PTHR47019">
    <property type="entry name" value="LIPID II FLIPPASE MURJ"/>
    <property type="match status" value="1"/>
</dbReference>
<dbReference type="GO" id="GO:0008360">
    <property type="term" value="P:regulation of cell shape"/>
    <property type="evidence" value="ECO:0007669"/>
    <property type="project" value="UniProtKB-UniRule"/>
</dbReference>
<dbReference type="HAMAP" id="MF_02078">
    <property type="entry name" value="MurJ_MviN"/>
    <property type="match status" value="1"/>
</dbReference>
<gene>
    <name evidence="10" type="primary">murJ_2</name>
    <name evidence="8" type="synonym">murJ</name>
    <name evidence="10" type="ORF">R28058_08961</name>
</gene>
<evidence type="ECO:0000256" key="3">
    <source>
        <dbReference type="ARBA" id="ARBA00022692"/>
    </source>
</evidence>
<dbReference type="Pfam" id="PF03023">
    <property type="entry name" value="MurJ"/>
    <property type="match status" value="1"/>
</dbReference>
<feature type="transmembrane region" description="Helical" evidence="8">
    <location>
        <begin position="382"/>
        <end position="399"/>
    </location>
</feature>
<keyword evidence="4 8" id="KW-0133">Cell shape</keyword>
<feature type="transmembrane region" description="Helical" evidence="8">
    <location>
        <begin position="474"/>
        <end position="498"/>
    </location>
</feature>
<dbReference type="GO" id="GO:0034204">
    <property type="term" value="P:lipid translocation"/>
    <property type="evidence" value="ECO:0007669"/>
    <property type="project" value="TreeGrafter"/>
</dbReference>
<keyword evidence="8 9" id="KW-0813">Transport</keyword>
<feature type="transmembrane region" description="Helical" evidence="8">
    <location>
        <begin position="184"/>
        <end position="203"/>
    </location>
</feature>
<evidence type="ECO:0000256" key="2">
    <source>
        <dbReference type="ARBA" id="ARBA00022475"/>
    </source>
</evidence>
<comment type="similarity">
    <text evidence="8 9">Belongs to the MurJ/MviN family.</text>
</comment>
<keyword evidence="5 8" id="KW-0573">Peptidoglycan synthesis</keyword>
<accession>A0A0C7QLT3</accession>
<evidence type="ECO:0000256" key="5">
    <source>
        <dbReference type="ARBA" id="ARBA00022984"/>
    </source>
</evidence>
<reference evidence="10 11" key="1">
    <citation type="submission" date="2015-01" db="EMBL/GenBank/DDBJ databases">
        <authorList>
            <person name="Aslett A.Martin."/>
            <person name="De Silva Nishadi"/>
        </authorList>
    </citation>
    <scope>NUCLEOTIDE SEQUENCE [LARGE SCALE GENOMIC DNA]</scope>
    <source>
        <strain evidence="10 11">R28058</strain>
    </source>
</reference>
<evidence type="ECO:0000313" key="10">
    <source>
        <dbReference type="EMBL" id="CEQ03163.1"/>
    </source>
</evidence>
<evidence type="ECO:0000256" key="8">
    <source>
        <dbReference type="HAMAP-Rule" id="MF_02078"/>
    </source>
</evidence>
<dbReference type="AlphaFoldDB" id="A0A0C7QLT3"/>
<dbReference type="PANTHER" id="PTHR47019:SF1">
    <property type="entry name" value="LIPID II FLIPPASE MURJ"/>
    <property type="match status" value="1"/>
</dbReference>
<evidence type="ECO:0000256" key="4">
    <source>
        <dbReference type="ARBA" id="ARBA00022960"/>
    </source>
</evidence>
<keyword evidence="2 8" id="KW-1003">Cell membrane</keyword>
<feature type="transmembrane region" description="Helical" evidence="8">
    <location>
        <begin position="86"/>
        <end position="110"/>
    </location>
</feature>
<dbReference type="InterPro" id="IPR051050">
    <property type="entry name" value="Lipid_II_flippase_MurJ/MviN"/>
</dbReference>
<keyword evidence="8 9" id="KW-0961">Cell wall biogenesis/degradation</keyword>
<keyword evidence="7 8" id="KW-0472">Membrane</keyword>
<keyword evidence="6 8" id="KW-1133">Transmembrane helix</keyword>
<feature type="transmembrane region" description="Helical" evidence="8">
    <location>
        <begin position="41"/>
        <end position="65"/>
    </location>
</feature>
<feature type="transmembrane region" description="Helical" evidence="8">
    <location>
        <begin position="306"/>
        <end position="331"/>
    </location>
</feature>
<feature type="transmembrane region" description="Helical" evidence="8">
    <location>
        <begin position="266"/>
        <end position="286"/>
    </location>
</feature>
<feature type="transmembrane region" description="Helical" evidence="8">
    <location>
        <begin position="436"/>
        <end position="454"/>
    </location>
</feature>
<protein>
    <recommendedName>
        <fullName evidence="8">Probable lipid II flippase MurJ</fullName>
    </recommendedName>
</protein>
<feature type="transmembrane region" description="Helical" evidence="8">
    <location>
        <begin position="224"/>
        <end position="244"/>
    </location>
</feature>
<evidence type="ECO:0000256" key="9">
    <source>
        <dbReference type="PIRNR" id="PIRNR002869"/>
    </source>
</evidence>
<dbReference type="InterPro" id="IPR004268">
    <property type="entry name" value="MurJ"/>
</dbReference>
<keyword evidence="3 8" id="KW-0812">Transmembrane</keyword>
<dbReference type="OrthoDB" id="9804143at2"/>
<dbReference type="PRINTS" id="PR01806">
    <property type="entry name" value="VIRFACTRMVIN"/>
</dbReference>
<evidence type="ECO:0000256" key="1">
    <source>
        <dbReference type="ARBA" id="ARBA00004651"/>
    </source>
</evidence>
<feature type="transmembrane region" description="Helical" evidence="8">
    <location>
        <begin position="155"/>
        <end position="178"/>
    </location>
</feature>
<comment type="function">
    <text evidence="8 9">Involved in peptidoglycan biosynthesis. Transports lipid-linked peptidoglycan precursors from the inner to the outer leaflet of the cytoplasmic membrane.</text>
</comment>
<dbReference type="UniPathway" id="UPA00219"/>
<dbReference type="GO" id="GO:0071555">
    <property type="term" value="P:cell wall organization"/>
    <property type="evidence" value="ECO:0007669"/>
    <property type="project" value="UniProtKB-UniRule"/>
</dbReference>
<name>A0A0C7QLT3_PARSO</name>
<evidence type="ECO:0000256" key="7">
    <source>
        <dbReference type="ARBA" id="ARBA00023136"/>
    </source>
</evidence>
<organism evidence="10 11">
    <name type="scientific">Paraclostridium sordellii</name>
    <name type="common">Clostridium sordellii</name>
    <dbReference type="NCBI Taxonomy" id="1505"/>
    <lineage>
        <taxon>Bacteria</taxon>
        <taxon>Bacillati</taxon>
        <taxon>Bacillota</taxon>
        <taxon>Clostridia</taxon>
        <taxon>Peptostreptococcales</taxon>
        <taxon>Peptostreptococcaceae</taxon>
        <taxon>Paraclostridium</taxon>
    </lineage>
</organism>
<evidence type="ECO:0000256" key="6">
    <source>
        <dbReference type="ARBA" id="ARBA00022989"/>
    </source>
</evidence>
<dbReference type="PIRSF" id="PIRSF002869">
    <property type="entry name" value="MviN"/>
    <property type="match status" value="1"/>
</dbReference>
<sequence>MSNAKKSAVVLMIITFISKITGFLRDIILAQHFGASIVTDAYITALNIPVVLFTGISASLGTTYIPMYFKIKEEQGQEGVNKFTSNVLNIVLILSFIIIVLGTLFTPYIVKVFAMGFKGEELRITTEFSKILMPSIMFIAANGLVSSYLLANGRFYISGIVSIPFNIICILAIIVGSFTNSYTMVWITLFAYMAQLIFQIPFLKKTGYKHNLKVDIKDNNVRNIIYLIIPVFLGSYVDQINNVINRTLASTLDTGSITALNYANKLNVFAIGILVISISTIMYPILSKFASQNNMKAFKGSLIRCINLVIIIMLPIMVGMMVFATPIVSLLFEGGSFSSRDTFLTSTALLFYALGMVSFGIRDMLSRGFYSLQDTKTPVKNAVAAVFVDIVFSIILVNIMGIGGLALSTSISVTFGAILLMIALRKKIGRLGIKSSVITFIKAITASLIMGLTVNQLYKFIITIGDSFIDEKKHLIFLALTLATIIGALIYLILSVIFNIKEVRDVLKQLKLRMLILLKK</sequence>
<feature type="transmembrane region" description="Helical" evidence="8">
    <location>
        <begin position="405"/>
        <end position="424"/>
    </location>
</feature>
<dbReference type="NCBIfam" id="TIGR01695">
    <property type="entry name" value="murJ_mviN"/>
    <property type="match status" value="1"/>
</dbReference>
<dbReference type="CDD" id="cd13123">
    <property type="entry name" value="MATE_MurJ_like"/>
    <property type="match status" value="1"/>
</dbReference>
<dbReference type="GO" id="GO:0009252">
    <property type="term" value="P:peptidoglycan biosynthetic process"/>
    <property type="evidence" value="ECO:0007669"/>
    <property type="project" value="UniProtKB-UniRule"/>
</dbReference>
<dbReference type="RefSeq" id="WP_055333928.1">
    <property type="nucleotide sequence ID" value="NZ_CDNF01000003.1"/>
</dbReference>
<feature type="transmembrane region" description="Helical" evidence="8">
    <location>
        <begin position="130"/>
        <end position="150"/>
    </location>
</feature>
<dbReference type="GO" id="GO:0005886">
    <property type="term" value="C:plasma membrane"/>
    <property type="evidence" value="ECO:0007669"/>
    <property type="project" value="UniProtKB-SubCell"/>
</dbReference>
<feature type="transmembrane region" description="Helical" evidence="8">
    <location>
        <begin position="343"/>
        <end position="361"/>
    </location>
</feature>
<evidence type="ECO:0000313" key="11">
    <source>
        <dbReference type="Proteomes" id="UP000049127"/>
    </source>
</evidence>
<dbReference type="EMBL" id="CEKZ01000003">
    <property type="protein sequence ID" value="CEQ03163.1"/>
    <property type="molecule type" value="Genomic_DNA"/>
</dbReference>
<comment type="pathway">
    <text evidence="8">Cell wall biogenesis; peptidoglycan biosynthesis.</text>
</comment>